<keyword evidence="2" id="KW-1185">Reference proteome</keyword>
<evidence type="ECO:0000313" key="1">
    <source>
        <dbReference type="EMBL" id="CAL1576667.1"/>
    </source>
</evidence>
<dbReference type="EMBL" id="OZ035834">
    <property type="protein sequence ID" value="CAL1576667.1"/>
    <property type="molecule type" value="Genomic_DNA"/>
</dbReference>
<organism evidence="1 2">
    <name type="scientific">Knipowitschia caucasica</name>
    <name type="common">Caucasian dwarf goby</name>
    <name type="synonym">Pomatoschistus caucasicus</name>
    <dbReference type="NCBI Taxonomy" id="637954"/>
    <lineage>
        <taxon>Eukaryota</taxon>
        <taxon>Metazoa</taxon>
        <taxon>Chordata</taxon>
        <taxon>Craniata</taxon>
        <taxon>Vertebrata</taxon>
        <taxon>Euteleostomi</taxon>
        <taxon>Actinopterygii</taxon>
        <taxon>Neopterygii</taxon>
        <taxon>Teleostei</taxon>
        <taxon>Neoteleostei</taxon>
        <taxon>Acanthomorphata</taxon>
        <taxon>Gobiaria</taxon>
        <taxon>Gobiiformes</taxon>
        <taxon>Gobioidei</taxon>
        <taxon>Gobiidae</taxon>
        <taxon>Gobiinae</taxon>
        <taxon>Knipowitschia</taxon>
    </lineage>
</organism>
<sequence length="246" mass="28031">MWSLGEPATKYLDRIKSLFGVIIDNWTSSPPPSRAGVGNVCDMECQYWLKIVFSLWHFLFSHQGCRWIGGGRFFRLLSVDGQRQWLNVSKTLSCEFDWNPDRTSQDGCFSILSLQNIRAINLVTSLAASLWSLGRGFHGKIVRASWYISPGFFTRVERRRDPYPRVAENTMISSMKTRTSLRCSPAMQRSISRWNVLGAFVTPCGILFHSQNPKLQELLLVVAGVFPQMALLQLQRRSVPFPPTPD</sequence>
<gene>
    <name evidence="1" type="ORF">KC01_LOCUS8080</name>
</gene>
<name>A0AAV2JKT5_KNICA</name>
<dbReference type="AlphaFoldDB" id="A0AAV2JKT5"/>
<reference evidence="1 2" key="1">
    <citation type="submission" date="2024-04" db="EMBL/GenBank/DDBJ databases">
        <authorList>
            <person name="Waldvogel A.-M."/>
            <person name="Schoenle A."/>
        </authorList>
    </citation>
    <scope>NUCLEOTIDE SEQUENCE [LARGE SCALE GENOMIC DNA]</scope>
</reference>
<proteinExistence type="predicted"/>
<dbReference type="Proteomes" id="UP001497482">
    <property type="component" value="Chromosome 12"/>
</dbReference>
<accession>A0AAV2JKT5</accession>
<evidence type="ECO:0000313" key="2">
    <source>
        <dbReference type="Proteomes" id="UP001497482"/>
    </source>
</evidence>
<protein>
    <submittedName>
        <fullName evidence="1">Uncharacterized protein</fullName>
    </submittedName>
</protein>